<dbReference type="Pfam" id="PF00107">
    <property type="entry name" value="ADH_zinc_N"/>
    <property type="match status" value="1"/>
</dbReference>
<evidence type="ECO:0000259" key="7">
    <source>
        <dbReference type="Pfam" id="PF08240"/>
    </source>
</evidence>
<evidence type="ECO:0000256" key="3">
    <source>
        <dbReference type="ARBA" id="ARBA00022833"/>
    </source>
</evidence>
<dbReference type="InParanoid" id="D8RK94"/>
<protein>
    <recommendedName>
        <fullName evidence="10">Enoyl reductase (ER) domain-containing protein</fullName>
    </recommendedName>
</protein>
<dbReference type="SUPFAM" id="SSF50129">
    <property type="entry name" value="GroES-like"/>
    <property type="match status" value="1"/>
</dbReference>
<dbReference type="PROSITE" id="PS00059">
    <property type="entry name" value="ADH_ZINC"/>
    <property type="match status" value="1"/>
</dbReference>
<dbReference type="InterPro" id="IPR002328">
    <property type="entry name" value="ADH_Zn_CS"/>
</dbReference>
<evidence type="ECO:0000313" key="8">
    <source>
        <dbReference type="EMBL" id="EFJ27196.1"/>
    </source>
</evidence>
<keyword evidence="3 5" id="KW-0862">Zinc</keyword>
<organism evidence="9">
    <name type="scientific">Selaginella moellendorffii</name>
    <name type="common">Spikemoss</name>
    <dbReference type="NCBI Taxonomy" id="88036"/>
    <lineage>
        <taxon>Eukaryota</taxon>
        <taxon>Viridiplantae</taxon>
        <taxon>Streptophyta</taxon>
        <taxon>Embryophyta</taxon>
        <taxon>Tracheophyta</taxon>
        <taxon>Lycopodiopsida</taxon>
        <taxon>Selaginellales</taxon>
        <taxon>Selaginellaceae</taxon>
        <taxon>Selaginella</taxon>
    </lineage>
</organism>
<evidence type="ECO:0000256" key="4">
    <source>
        <dbReference type="ARBA" id="ARBA00023002"/>
    </source>
</evidence>
<dbReference type="InterPro" id="IPR013149">
    <property type="entry name" value="ADH-like_C"/>
</dbReference>
<dbReference type="OrthoDB" id="1883789at2759"/>
<dbReference type="PANTHER" id="PTHR42813:SF1">
    <property type="entry name" value="DEHYDROGENASE, PUTATIVE (AFU_ORTHOLOGUE AFUA_5G03930)-RELATED"/>
    <property type="match status" value="1"/>
</dbReference>
<dbReference type="CDD" id="cd08283">
    <property type="entry name" value="FDH_like_1"/>
    <property type="match status" value="1"/>
</dbReference>
<evidence type="ECO:0000256" key="2">
    <source>
        <dbReference type="ARBA" id="ARBA00022723"/>
    </source>
</evidence>
<dbReference type="eggNOG" id="KOG0024">
    <property type="taxonomic scope" value="Eukaryota"/>
</dbReference>
<keyword evidence="9" id="KW-1185">Reference proteome</keyword>
<dbReference type="GO" id="GO:0016491">
    <property type="term" value="F:oxidoreductase activity"/>
    <property type="evidence" value="ECO:0007669"/>
    <property type="project" value="UniProtKB-KW"/>
</dbReference>
<dbReference type="InterPro" id="IPR013154">
    <property type="entry name" value="ADH-like_N"/>
</dbReference>
<dbReference type="HOGENOM" id="CLU_026673_11_3_1"/>
<keyword evidence="4" id="KW-0560">Oxidoreductase</keyword>
<name>D8RK94_SELML</name>
<dbReference type="SUPFAM" id="SSF51735">
    <property type="entry name" value="NAD(P)-binding Rossmann-fold domains"/>
    <property type="match status" value="1"/>
</dbReference>
<dbReference type="Gene3D" id="3.90.180.10">
    <property type="entry name" value="Medium-chain alcohol dehydrogenases, catalytic domain"/>
    <property type="match status" value="1"/>
</dbReference>
<proteinExistence type="inferred from homology"/>
<comment type="similarity">
    <text evidence="5">Belongs to the zinc-containing alcohol dehydrogenase family.</text>
</comment>
<dbReference type="KEGG" id="smo:SELMODRAFT_96185"/>
<dbReference type="Gramene" id="EFJ27196">
    <property type="protein sequence ID" value="EFJ27196"/>
    <property type="gene ID" value="SELMODRAFT_96185"/>
</dbReference>
<keyword evidence="2 5" id="KW-0479">Metal-binding</keyword>
<evidence type="ECO:0000256" key="1">
    <source>
        <dbReference type="ARBA" id="ARBA00001947"/>
    </source>
</evidence>
<sequence>MMNAAAQALDEKVGKVPVAQGSTRPATSETEVMRAITWQGKKTISLDKVPKPVITHPKDVIVKVTACTICSGSDSHVYAGEVPDTSKGQIMGHEGCGVVSEVGEAVTKFKAGDRVVIAFDIACGECDYCKRGEFTGCDTTNDSKLSEFVYGHRHSGIFGYGNLLGGVPGSQAEFVRVPFADVNCYKIPDEVPDEKALYLSDVLCTSYHAVMLAGGVKAGESVAIWGLGPIGLCAARWCQIMGASKVVGIDFVKERLEVAEKKLGITVIDRNSVKDVPKRIFELVPGGVDASIEAAGFRFPVSILHKVERTVGLETDTADILNELLLATRKWGRVSVIADYLGYCNHFGIGMLMMKHLTLRSGQCPCQRYFDTVMDHVKSGKFDPSFMVTHRIKLEDAPEAYSKLFNKEDGYIKVFIEM</sequence>
<dbReference type="OMA" id="TIGTGQC"/>
<reference evidence="8 9" key="1">
    <citation type="journal article" date="2011" name="Science">
        <title>The Selaginella genome identifies genetic changes associated with the evolution of vascular plants.</title>
        <authorList>
            <person name="Banks J.A."/>
            <person name="Nishiyama T."/>
            <person name="Hasebe M."/>
            <person name="Bowman J.L."/>
            <person name="Gribskov M."/>
            <person name="dePamphilis C."/>
            <person name="Albert V.A."/>
            <person name="Aono N."/>
            <person name="Aoyama T."/>
            <person name="Ambrose B.A."/>
            <person name="Ashton N.W."/>
            <person name="Axtell M.J."/>
            <person name="Barker E."/>
            <person name="Barker M.S."/>
            <person name="Bennetzen J.L."/>
            <person name="Bonawitz N.D."/>
            <person name="Chapple C."/>
            <person name="Cheng C."/>
            <person name="Correa L.G."/>
            <person name="Dacre M."/>
            <person name="DeBarry J."/>
            <person name="Dreyer I."/>
            <person name="Elias M."/>
            <person name="Engstrom E.M."/>
            <person name="Estelle M."/>
            <person name="Feng L."/>
            <person name="Finet C."/>
            <person name="Floyd S.K."/>
            <person name="Frommer W.B."/>
            <person name="Fujita T."/>
            <person name="Gramzow L."/>
            <person name="Gutensohn M."/>
            <person name="Harholt J."/>
            <person name="Hattori M."/>
            <person name="Heyl A."/>
            <person name="Hirai T."/>
            <person name="Hiwatashi Y."/>
            <person name="Ishikawa M."/>
            <person name="Iwata M."/>
            <person name="Karol K.G."/>
            <person name="Koehler B."/>
            <person name="Kolukisaoglu U."/>
            <person name="Kubo M."/>
            <person name="Kurata T."/>
            <person name="Lalonde S."/>
            <person name="Li K."/>
            <person name="Li Y."/>
            <person name="Litt A."/>
            <person name="Lyons E."/>
            <person name="Manning G."/>
            <person name="Maruyama T."/>
            <person name="Michael T.P."/>
            <person name="Mikami K."/>
            <person name="Miyazaki S."/>
            <person name="Morinaga S."/>
            <person name="Murata T."/>
            <person name="Mueller-Roeber B."/>
            <person name="Nelson D.R."/>
            <person name="Obara M."/>
            <person name="Oguri Y."/>
            <person name="Olmstead R.G."/>
            <person name="Onodera N."/>
            <person name="Petersen B.L."/>
            <person name="Pils B."/>
            <person name="Prigge M."/>
            <person name="Rensing S.A."/>
            <person name="Riano-Pachon D.M."/>
            <person name="Roberts A.W."/>
            <person name="Sato Y."/>
            <person name="Scheller H.V."/>
            <person name="Schulz B."/>
            <person name="Schulz C."/>
            <person name="Shakirov E.V."/>
            <person name="Shibagaki N."/>
            <person name="Shinohara N."/>
            <person name="Shippen D.E."/>
            <person name="Soerensen I."/>
            <person name="Sotooka R."/>
            <person name="Sugimoto N."/>
            <person name="Sugita M."/>
            <person name="Sumikawa N."/>
            <person name="Tanurdzic M."/>
            <person name="Theissen G."/>
            <person name="Ulvskov P."/>
            <person name="Wakazuki S."/>
            <person name="Weng J.K."/>
            <person name="Willats W.W."/>
            <person name="Wipf D."/>
            <person name="Wolf P.G."/>
            <person name="Yang L."/>
            <person name="Zimmer A.D."/>
            <person name="Zhu Q."/>
            <person name="Mitros T."/>
            <person name="Hellsten U."/>
            <person name="Loque D."/>
            <person name="Otillar R."/>
            <person name="Salamov A."/>
            <person name="Schmutz J."/>
            <person name="Shapiro H."/>
            <person name="Lindquist E."/>
            <person name="Lucas S."/>
            <person name="Rokhsar D."/>
            <person name="Grigoriev I.V."/>
        </authorList>
    </citation>
    <scope>NUCLEOTIDE SEQUENCE [LARGE SCALE GENOMIC DNA]</scope>
</reference>
<dbReference type="AlphaFoldDB" id="D8RK94"/>
<evidence type="ECO:0000313" key="9">
    <source>
        <dbReference type="Proteomes" id="UP000001514"/>
    </source>
</evidence>
<comment type="cofactor">
    <cofactor evidence="1 5">
        <name>Zn(2+)</name>
        <dbReference type="ChEBI" id="CHEBI:29105"/>
    </cofactor>
</comment>
<dbReference type="STRING" id="88036.D8RK94"/>
<dbReference type="GO" id="GO:0008270">
    <property type="term" value="F:zinc ion binding"/>
    <property type="evidence" value="ECO:0007669"/>
    <property type="project" value="InterPro"/>
</dbReference>
<dbReference type="Gene3D" id="3.40.50.720">
    <property type="entry name" value="NAD(P)-binding Rossmann-like Domain"/>
    <property type="match status" value="1"/>
</dbReference>
<accession>D8RK94</accession>
<feature type="domain" description="Alcohol dehydrogenase-like N-terminal" evidence="7">
    <location>
        <begin position="57"/>
        <end position="189"/>
    </location>
</feature>
<evidence type="ECO:0008006" key="10">
    <source>
        <dbReference type="Google" id="ProtNLM"/>
    </source>
</evidence>
<feature type="domain" description="Alcohol dehydrogenase-like C-terminal" evidence="6">
    <location>
        <begin position="229"/>
        <end position="296"/>
    </location>
</feature>
<dbReference type="EMBL" id="GL377582">
    <property type="protein sequence ID" value="EFJ27196.1"/>
    <property type="molecule type" value="Genomic_DNA"/>
</dbReference>
<dbReference type="Pfam" id="PF08240">
    <property type="entry name" value="ADH_N"/>
    <property type="match status" value="1"/>
</dbReference>
<dbReference type="InterPro" id="IPR036291">
    <property type="entry name" value="NAD(P)-bd_dom_sf"/>
</dbReference>
<gene>
    <name evidence="8" type="ORF">SELMODRAFT_96185</name>
</gene>
<evidence type="ECO:0000256" key="5">
    <source>
        <dbReference type="RuleBase" id="RU361277"/>
    </source>
</evidence>
<dbReference type="InterPro" id="IPR011032">
    <property type="entry name" value="GroES-like_sf"/>
</dbReference>
<evidence type="ECO:0000259" key="6">
    <source>
        <dbReference type="Pfam" id="PF00107"/>
    </source>
</evidence>
<dbReference type="PANTHER" id="PTHR42813">
    <property type="entry name" value="ZINC-TYPE ALCOHOL DEHYDROGENASE-LIKE"/>
    <property type="match status" value="1"/>
</dbReference>
<dbReference type="Proteomes" id="UP000001514">
    <property type="component" value="Unassembled WGS sequence"/>
</dbReference>